<dbReference type="Pfam" id="PF13548">
    <property type="entry name" value="DUF4126"/>
    <property type="match status" value="1"/>
</dbReference>
<accession>A0A3M0GFY6</accession>
<gene>
    <name evidence="3" type="ORF">EAX61_00185</name>
</gene>
<evidence type="ECO:0000313" key="3">
    <source>
        <dbReference type="EMBL" id="RMB63845.1"/>
    </source>
</evidence>
<dbReference type="InterPro" id="IPR025196">
    <property type="entry name" value="DUF4126"/>
</dbReference>
<feature type="transmembrane region" description="Helical" evidence="1">
    <location>
        <begin position="159"/>
        <end position="180"/>
    </location>
</feature>
<dbReference type="OrthoDB" id="288613at2"/>
<keyword evidence="1" id="KW-0812">Transmembrane</keyword>
<dbReference type="Proteomes" id="UP000281985">
    <property type="component" value="Unassembled WGS sequence"/>
</dbReference>
<protein>
    <submittedName>
        <fullName evidence="3">DUF4126 domain-containing protein</fullName>
    </submittedName>
</protein>
<keyword evidence="4" id="KW-1185">Reference proteome</keyword>
<reference evidence="3 4" key="1">
    <citation type="submission" date="2018-10" db="EMBL/GenBank/DDBJ databases">
        <title>Dokdonia luteus sp. nov., isolated from sea water.</title>
        <authorList>
            <person name="Zhou L.Y."/>
            <person name="Du Z.J."/>
        </authorList>
    </citation>
    <scope>NUCLEOTIDE SEQUENCE [LARGE SCALE GENOMIC DNA]</scope>
    <source>
        <strain evidence="3 4">SH27</strain>
    </source>
</reference>
<dbReference type="RefSeq" id="WP_121915641.1">
    <property type="nucleotide sequence ID" value="NZ_REFV01000001.1"/>
</dbReference>
<evidence type="ECO:0000256" key="1">
    <source>
        <dbReference type="SAM" id="Phobius"/>
    </source>
</evidence>
<evidence type="ECO:0000259" key="2">
    <source>
        <dbReference type="Pfam" id="PF13548"/>
    </source>
</evidence>
<name>A0A3M0GFY6_9FLAO</name>
<feature type="transmembrane region" description="Helical" evidence="1">
    <location>
        <begin position="6"/>
        <end position="35"/>
    </location>
</feature>
<evidence type="ECO:0000313" key="4">
    <source>
        <dbReference type="Proteomes" id="UP000281985"/>
    </source>
</evidence>
<proteinExistence type="predicted"/>
<keyword evidence="1" id="KW-1133">Transmembrane helix</keyword>
<feature type="domain" description="DUF4126" evidence="2">
    <location>
        <begin position="9"/>
        <end position="180"/>
    </location>
</feature>
<comment type="caution">
    <text evidence="3">The sequence shown here is derived from an EMBL/GenBank/DDBJ whole genome shotgun (WGS) entry which is preliminary data.</text>
</comment>
<dbReference type="AlphaFoldDB" id="A0A3M0GFY6"/>
<keyword evidence="1" id="KW-0472">Membrane</keyword>
<feature type="transmembrane region" description="Helical" evidence="1">
    <location>
        <begin position="47"/>
        <end position="70"/>
    </location>
</feature>
<organism evidence="3 4">
    <name type="scientific">Dokdonia sinensis</name>
    <dbReference type="NCBI Taxonomy" id="2479847"/>
    <lineage>
        <taxon>Bacteria</taxon>
        <taxon>Pseudomonadati</taxon>
        <taxon>Bacteroidota</taxon>
        <taxon>Flavobacteriia</taxon>
        <taxon>Flavobacteriales</taxon>
        <taxon>Flavobacteriaceae</taxon>
        <taxon>Dokdonia</taxon>
    </lineage>
</organism>
<dbReference type="EMBL" id="REFV01000001">
    <property type="protein sequence ID" value="RMB63845.1"/>
    <property type="molecule type" value="Genomic_DNA"/>
</dbReference>
<sequence length="188" mass="19487">MSIELVISIILGFSLAAAAGFRVFVPLLALSLAAYFNWFPISESWEWMGSLTAVILLSVATVIEILAYFIPWVDNLLDSVAVPLSAIAGTLIMVATMGEMNPVFTWALAIIAGGGAAAAISGTTSASRLTSSATTGGLGNPVIATAETGAAVTVATASIFSPVLAFILVLTFLYAIYKLIARVRRAGK</sequence>
<feature type="transmembrane region" description="Helical" evidence="1">
    <location>
        <begin position="103"/>
        <end position="122"/>
    </location>
</feature>
<feature type="transmembrane region" description="Helical" evidence="1">
    <location>
        <begin position="76"/>
        <end position="96"/>
    </location>
</feature>